<keyword evidence="4" id="KW-0175">Coiled coil</keyword>
<dbReference type="SUPFAM" id="SSF52540">
    <property type="entry name" value="P-loop containing nucleoside triphosphate hydrolases"/>
    <property type="match status" value="1"/>
</dbReference>
<evidence type="ECO:0000259" key="8">
    <source>
        <dbReference type="PROSITE" id="PS51719"/>
    </source>
</evidence>
<feature type="region of interest" description="Disordered" evidence="5">
    <location>
        <begin position="515"/>
        <end position="537"/>
    </location>
</feature>
<sequence length="1160" mass="131792">MAATEIARQVGEGSRSLPLSGHVGFDSLPDQLVNKSISHGFCFNILCVGETGLGKSTLMDTLFNTKFEGDPVSHSQPGVQLRSSTYDLTESSVHLKMTIISTAGFGDQINKEESYKPIVEFIDTQFESYLQEELKIKRVLHNYHDSRIHACLYFIAPTGHSLKSIDLVTMKKLDSKVNIIPIIAKSDAISKSELTKFKIKITSELVSNGVQIYQFPTDDETVAEINGTMNAHLPFAVVGSTEEAKIGNKMMRVRQYPWGTVQVENESHCDFVKLREMLVRVNMEDLREQTHTRHYELYRRCKLEEMGFKDTDPDSKPFSLQETYETKRNEFLGELQKKEEEMRQMFVQRVKEKEAELKEAEKELHEKFDRLKKLHQDEKKKLEDKKKGLDDESGEFKKRRTATELLQSQAQQAGGSQTLKREKERKKYGEHLTQKVHQMAEGIDVGEMPSFELVPGAKTSKRPGASDCGEPPAKKVAKFGPRPRFQPVHFVVSTVEDDNKFQPTKNKQDVSFQLQDNVSSRSCDLPSSSTSNAETQQRQPAFYTDDVCVAEEDCEMEQNSLPVMYDSSNVDEEQNSYEPGTFMSKIQQSYTAKFKSHHSTMSKDFRDNVLNTWKDTSRKRSFGVTRSTHPPVNFQTGKETSKYALQTREKTFFFQHVSSIVRQNMEDPTVNMDDKQLNYTSMLTRSIQSCKANPEYIYVNLKDISPGDLPENNKLLSDGYACEVRCQDVYIATGYSGSKIGARDKAAKNAIHLLQRSVEVLMVERKFRHSYLEDLVVWPTNTPFQEFPPVLKRQDAAEVSHFDPVRRGTSSKAWSDFILTENASDAIGILNNSATFNKMTVDYKYEMAHSNMWRCSVFVQGHFLADGFGNKKSSKHAAAEAAVHILKNQQSNVQKTNYPKPPDRSKAGGLQDIMIYENINNPVCTLNDTAQFNKVTVEYVFEKVNGLNWKCKVFMEQQFLAEAIGPKKTVKHIAAEEALSALKKTQPVLINNIKNGPVQDAISRQQIRGWSRNEDFKKQIKEDNIGNQLLRKMGWTGGGLGKTGEGIAEPISVTEQFRREGLGLVTNKQKINKRDLEQIIMVYATSINQDDLTFSKGLSNEERKVIHQLSLKYGLKSRSHGQGEERFLVVSRKRNKQDILHQLRTQGQVGSLELVLPQQS</sequence>
<dbReference type="Ensembl" id="ENSLLET00000022679.1">
    <property type="protein sequence ID" value="ENSLLEP00000021836.1"/>
    <property type="gene ID" value="ENSLLEG00000013616.1"/>
</dbReference>
<dbReference type="PROSITE" id="PS51719">
    <property type="entry name" value="G_SEPTIN"/>
    <property type="match status" value="1"/>
</dbReference>
<dbReference type="SUPFAM" id="SSF82708">
    <property type="entry name" value="R3H domain"/>
    <property type="match status" value="1"/>
</dbReference>
<evidence type="ECO:0000256" key="3">
    <source>
        <dbReference type="RuleBase" id="RU004560"/>
    </source>
</evidence>
<feature type="compositionally biased region" description="Basic and acidic residues" evidence="5">
    <location>
        <begin position="419"/>
        <end position="428"/>
    </location>
</feature>
<reference evidence="9" key="1">
    <citation type="submission" date="2025-08" db="UniProtKB">
        <authorList>
            <consortium name="Ensembl"/>
        </authorList>
    </citation>
    <scope>IDENTIFICATION</scope>
</reference>
<evidence type="ECO:0000256" key="4">
    <source>
        <dbReference type="SAM" id="Coils"/>
    </source>
</evidence>
<name>A0A8C5PGL6_9ANUR</name>
<dbReference type="SMART" id="SM00358">
    <property type="entry name" value="DSRM"/>
    <property type="match status" value="3"/>
</dbReference>
<feature type="compositionally biased region" description="Low complexity" evidence="5">
    <location>
        <begin position="406"/>
        <end position="417"/>
    </location>
</feature>
<dbReference type="FunFam" id="3.40.50.300:FF:000036">
    <property type="entry name" value="septin-6 isoform X2"/>
    <property type="match status" value="1"/>
</dbReference>
<dbReference type="GeneTree" id="ENSGT00940000158026"/>
<dbReference type="Gene3D" id="3.40.50.300">
    <property type="entry name" value="P-loop containing nucleotide triphosphate hydrolases"/>
    <property type="match status" value="1"/>
</dbReference>
<feature type="region of interest" description="Disordered" evidence="5">
    <location>
        <begin position="456"/>
        <end position="480"/>
    </location>
</feature>
<feature type="coiled-coil region" evidence="4">
    <location>
        <begin position="321"/>
        <end position="399"/>
    </location>
</feature>
<evidence type="ECO:0000259" key="7">
    <source>
        <dbReference type="PROSITE" id="PS51061"/>
    </source>
</evidence>
<dbReference type="Pfam" id="PF26535">
    <property type="entry name" value="DSRM_CARF"/>
    <property type="match status" value="1"/>
</dbReference>
<keyword evidence="1 3" id="KW-0547">Nucleotide-binding</keyword>
<feature type="domain" description="R3H" evidence="7">
    <location>
        <begin position="1070"/>
        <end position="1134"/>
    </location>
</feature>
<dbReference type="Pfam" id="PF01424">
    <property type="entry name" value="R3H"/>
    <property type="match status" value="1"/>
</dbReference>
<dbReference type="PROSITE" id="PS51061">
    <property type="entry name" value="R3H"/>
    <property type="match status" value="1"/>
</dbReference>
<dbReference type="Proteomes" id="UP000694569">
    <property type="component" value="Unplaced"/>
</dbReference>
<dbReference type="CDD" id="cd01850">
    <property type="entry name" value="CDC_Septin"/>
    <property type="match status" value="1"/>
</dbReference>
<accession>A0A8C5PGL6</accession>
<protein>
    <submittedName>
        <fullName evidence="9">Septin 6</fullName>
    </submittedName>
</protein>
<dbReference type="AlphaFoldDB" id="A0A8C5PGL6"/>
<evidence type="ECO:0000313" key="9">
    <source>
        <dbReference type="Ensembl" id="ENSLLEP00000021836.1"/>
    </source>
</evidence>
<dbReference type="InterPro" id="IPR014720">
    <property type="entry name" value="dsRBD_dom"/>
</dbReference>
<dbReference type="FunFam" id="3.30.1370.50:FF:000004">
    <property type="entry name" value="NFKB repressing factor"/>
    <property type="match status" value="1"/>
</dbReference>
<dbReference type="InterPro" id="IPR036867">
    <property type="entry name" value="R3H_dom_sf"/>
</dbReference>
<dbReference type="InterPro" id="IPR001374">
    <property type="entry name" value="R3H_dom"/>
</dbReference>
<dbReference type="SUPFAM" id="SSF54768">
    <property type="entry name" value="dsRNA-binding domain-like"/>
    <property type="match status" value="3"/>
</dbReference>
<reference evidence="9" key="2">
    <citation type="submission" date="2025-09" db="UniProtKB">
        <authorList>
            <consortium name="Ensembl"/>
        </authorList>
    </citation>
    <scope>IDENTIFICATION</scope>
</reference>
<dbReference type="InterPro" id="IPR030379">
    <property type="entry name" value="G_SEPTIN_dom"/>
</dbReference>
<dbReference type="Pfam" id="PF01585">
    <property type="entry name" value="G-patch"/>
    <property type="match status" value="1"/>
</dbReference>
<dbReference type="InterPro" id="IPR000467">
    <property type="entry name" value="G_patch_dom"/>
</dbReference>
<dbReference type="Gene3D" id="3.30.160.20">
    <property type="match status" value="2"/>
</dbReference>
<dbReference type="GO" id="GO:0005525">
    <property type="term" value="F:GTP binding"/>
    <property type="evidence" value="ECO:0007669"/>
    <property type="project" value="UniProtKB-KW"/>
</dbReference>
<evidence type="ECO:0000259" key="6">
    <source>
        <dbReference type="PROSITE" id="PS50174"/>
    </source>
</evidence>
<dbReference type="Pfam" id="PF00035">
    <property type="entry name" value="dsrm"/>
    <property type="match status" value="1"/>
</dbReference>
<gene>
    <name evidence="9" type="primary">SEPTIN6</name>
</gene>
<keyword evidence="2 3" id="KW-0342">GTP-binding</keyword>
<evidence type="ECO:0000256" key="1">
    <source>
        <dbReference type="ARBA" id="ARBA00022741"/>
    </source>
</evidence>
<dbReference type="PANTHER" id="PTHR18884">
    <property type="entry name" value="SEPTIN"/>
    <property type="match status" value="1"/>
</dbReference>
<organism evidence="9 10">
    <name type="scientific">Leptobrachium leishanense</name>
    <name type="common">Leishan spiny toad</name>
    <dbReference type="NCBI Taxonomy" id="445787"/>
    <lineage>
        <taxon>Eukaryota</taxon>
        <taxon>Metazoa</taxon>
        <taxon>Chordata</taxon>
        <taxon>Craniata</taxon>
        <taxon>Vertebrata</taxon>
        <taxon>Euteleostomi</taxon>
        <taxon>Amphibia</taxon>
        <taxon>Batrachia</taxon>
        <taxon>Anura</taxon>
        <taxon>Pelobatoidea</taxon>
        <taxon>Megophryidae</taxon>
        <taxon>Leptobrachium</taxon>
    </lineage>
</organism>
<dbReference type="FunFam" id="3.30.160.20:FF:000030">
    <property type="entry name" value="NFKB repressing factor"/>
    <property type="match status" value="1"/>
</dbReference>
<feature type="region of interest" description="Disordered" evidence="5">
    <location>
        <begin position="406"/>
        <end position="428"/>
    </location>
</feature>
<dbReference type="CDD" id="cd02640">
    <property type="entry name" value="R3H_NRF"/>
    <property type="match status" value="1"/>
</dbReference>
<dbReference type="PROSITE" id="PS50174">
    <property type="entry name" value="G_PATCH"/>
    <property type="match status" value="1"/>
</dbReference>
<dbReference type="InterPro" id="IPR016491">
    <property type="entry name" value="Septin"/>
</dbReference>
<proteinExistence type="inferred from homology"/>
<dbReference type="SMART" id="SM00393">
    <property type="entry name" value="R3H"/>
    <property type="match status" value="1"/>
</dbReference>
<evidence type="ECO:0000256" key="5">
    <source>
        <dbReference type="SAM" id="MobiDB-lite"/>
    </source>
</evidence>
<dbReference type="Pfam" id="PF00735">
    <property type="entry name" value="Septin"/>
    <property type="match status" value="1"/>
</dbReference>
<dbReference type="InterPro" id="IPR034071">
    <property type="entry name" value="R3H_NRF"/>
</dbReference>
<feature type="domain" description="G-patch" evidence="6">
    <location>
        <begin position="1022"/>
        <end position="1067"/>
    </location>
</feature>
<dbReference type="GO" id="GO:0003676">
    <property type="term" value="F:nucleic acid binding"/>
    <property type="evidence" value="ECO:0007669"/>
    <property type="project" value="UniProtKB-UniRule"/>
</dbReference>
<dbReference type="SMART" id="SM00443">
    <property type="entry name" value="G_patch"/>
    <property type="match status" value="1"/>
</dbReference>
<evidence type="ECO:0000313" key="10">
    <source>
        <dbReference type="Proteomes" id="UP000694569"/>
    </source>
</evidence>
<comment type="similarity">
    <text evidence="3">Belongs to the TRAFAC class TrmE-Era-EngA-EngB-Septin-like GTPase superfamily. Septin GTPase family.</text>
</comment>
<feature type="domain" description="Septin-type G" evidence="8">
    <location>
        <begin position="39"/>
        <end position="305"/>
    </location>
</feature>
<dbReference type="InterPro" id="IPR027417">
    <property type="entry name" value="P-loop_NTPase"/>
</dbReference>
<evidence type="ECO:0000256" key="2">
    <source>
        <dbReference type="ARBA" id="ARBA00023134"/>
    </source>
</evidence>
<dbReference type="InterPro" id="IPR058828">
    <property type="entry name" value="DSRM_CARF/NKRF"/>
</dbReference>
<dbReference type="OrthoDB" id="29523at2759"/>
<keyword evidence="10" id="KW-1185">Reference proteome</keyword>
<dbReference type="Gene3D" id="3.30.1370.50">
    <property type="entry name" value="R3H-like domain"/>
    <property type="match status" value="1"/>
</dbReference>